<protein>
    <submittedName>
        <fullName evidence="2">Uncharacterized protein</fullName>
    </submittedName>
</protein>
<sequence length="56" mass="6254">MARVTDAEIAAWESYVSDFPWGMSAAAGDIIDELKAERARLDQAVSRIRELESRKA</sequence>
<organism evidence="2 3">
    <name type="scientific">Nocardia otitidiscaviarum</name>
    <dbReference type="NCBI Taxonomy" id="1823"/>
    <lineage>
        <taxon>Bacteria</taxon>
        <taxon>Bacillati</taxon>
        <taxon>Actinomycetota</taxon>
        <taxon>Actinomycetes</taxon>
        <taxon>Mycobacteriales</taxon>
        <taxon>Nocardiaceae</taxon>
        <taxon>Nocardia</taxon>
    </lineage>
</organism>
<gene>
    <name evidence="1" type="ORF">NCTC1934_00043</name>
    <name evidence="2" type="ORF">NCTC1934_00103</name>
</gene>
<dbReference type="RefSeq" id="WP_157533803.1">
    <property type="nucleotide sequence ID" value="NZ_UGRY01000002.1"/>
</dbReference>
<evidence type="ECO:0000313" key="2">
    <source>
        <dbReference type="EMBL" id="SUA72675.1"/>
    </source>
</evidence>
<reference evidence="2 3" key="1">
    <citation type="submission" date="2018-06" db="EMBL/GenBank/DDBJ databases">
        <authorList>
            <consortium name="Pathogen Informatics"/>
            <person name="Doyle S."/>
        </authorList>
    </citation>
    <scope>NUCLEOTIDE SEQUENCE [LARGE SCALE GENOMIC DNA]</scope>
    <source>
        <strain evidence="2 3">NCTC1934</strain>
    </source>
</reference>
<dbReference type="EMBL" id="UGRY01000002">
    <property type="protein sequence ID" value="SUA72615.1"/>
    <property type="molecule type" value="Genomic_DNA"/>
</dbReference>
<dbReference type="Proteomes" id="UP000255467">
    <property type="component" value="Unassembled WGS sequence"/>
</dbReference>
<evidence type="ECO:0000313" key="1">
    <source>
        <dbReference type="EMBL" id="SUA72615.1"/>
    </source>
</evidence>
<dbReference type="EMBL" id="UGRY01000002">
    <property type="protein sequence ID" value="SUA72675.1"/>
    <property type="molecule type" value="Genomic_DNA"/>
</dbReference>
<accession>A0A378Y638</accession>
<name>A0A378Y638_9NOCA</name>
<proteinExistence type="predicted"/>
<dbReference type="AlphaFoldDB" id="A0A378Y638"/>
<evidence type="ECO:0000313" key="3">
    <source>
        <dbReference type="Proteomes" id="UP000255467"/>
    </source>
</evidence>
<keyword evidence="3" id="KW-1185">Reference proteome</keyword>